<sequence>MPVSIVKPISTRVQEYINAWLAVNKKELALVNTSGDIITTTLTDFPAIGVTTKTHSVEAPWGYPVSHASDADDTAKYLPDAVLYLEFKLEDLPSELQAIETKFWLFEIEGEELLATITSLSEALFDEFGVDIIIRPTKVHDADPTHLEPRPLNPDYPTVLQYCPIIPNKEV</sequence>
<name>A0A0G1FEE5_9BACT</name>
<dbReference type="AlphaFoldDB" id="A0A0G1FEE5"/>
<protein>
    <submittedName>
        <fullName evidence="1">Uncharacterized protein</fullName>
    </submittedName>
</protein>
<reference evidence="1 2" key="1">
    <citation type="journal article" date="2015" name="Nature">
        <title>rRNA introns, odd ribosomes, and small enigmatic genomes across a large radiation of phyla.</title>
        <authorList>
            <person name="Brown C.T."/>
            <person name="Hug L.A."/>
            <person name="Thomas B.C."/>
            <person name="Sharon I."/>
            <person name="Castelle C.J."/>
            <person name="Singh A."/>
            <person name="Wilkins M.J."/>
            <person name="Williams K.H."/>
            <person name="Banfield J.F."/>
        </authorList>
    </citation>
    <scope>NUCLEOTIDE SEQUENCE [LARGE SCALE GENOMIC DNA]</scope>
</reference>
<organism evidence="1 2">
    <name type="scientific">Candidatus Collierbacteria bacterium GW2011_GWC2_43_12</name>
    <dbReference type="NCBI Taxonomy" id="1618390"/>
    <lineage>
        <taxon>Bacteria</taxon>
        <taxon>Candidatus Collieribacteriota</taxon>
    </lineage>
</organism>
<dbReference type="PATRIC" id="fig|1618390.3.peg.472"/>
<evidence type="ECO:0000313" key="2">
    <source>
        <dbReference type="Proteomes" id="UP000033980"/>
    </source>
</evidence>
<gene>
    <name evidence="1" type="ORF">UV68_C0020G0011</name>
</gene>
<dbReference type="EMBL" id="LCFK01000020">
    <property type="protein sequence ID" value="KKS93511.1"/>
    <property type="molecule type" value="Genomic_DNA"/>
</dbReference>
<comment type="caution">
    <text evidence="1">The sequence shown here is derived from an EMBL/GenBank/DDBJ whole genome shotgun (WGS) entry which is preliminary data.</text>
</comment>
<evidence type="ECO:0000313" key="1">
    <source>
        <dbReference type="EMBL" id="KKS93511.1"/>
    </source>
</evidence>
<proteinExistence type="predicted"/>
<accession>A0A0G1FEE5</accession>
<dbReference type="Proteomes" id="UP000033980">
    <property type="component" value="Unassembled WGS sequence"/>
</dbReference>